<name>K2GGX6_9BACT</name>
<dbReference type="InterPro" id="IPR015947">
    <property type="entry name" value="PUA-like_sf"/>
</dbReference>
<gene>
    <name evidence="12" type="ORF">ACD_2C00131G0014</name>
</gene>
<comment type="subcellular location">
    <subcellularLocation>
        <location evidence="1 10">Cytoplasm</location>
    </subcellularLocation>
</comment>
<protein>
    <recommendedName>
        <fullName evidence="10">Ribosomal RNA small subunit methyltransferase E</fullName>
        <ecNumber evidence="10">2.1.1.193</ecNumber>
    </recommendedName>
</protein>
<comment type="function">
    <text evidence="8 10">Specifically methylates the N3 position of the uracil ring of uridine 1498 (m3U1498) in 16S rRNA. Acts on the fully assembled 30S ribosomal subunit.</text>
</comment>
<dbReference type="PANTHER" id="PTHR30027">
    <property type="entry name" value="RIBOSOMAL RNA SMALL SUBUNIT METHYLTRANSFERASE E"/>
    <property type="match status" value="1"/>
</dbReference>
<evidence type="ECO:0000256" key="1">
    <source>
        <dbReference type="ARBA" id="ARBA00004496"/>
    </source>
</evidence>
<dbReference type="CDD" id="cd18084">
    <property type="entry name" value="RsmE-like"/>
    <property type="match status" value="1"/>
</dbReference>
<evidence type="ECO:0000256" key="8">
    <source>
        <dbReference type="ARBA" id="ARBA00025699"/>
    </source>
</evidence>
<evidence type="ECO:0000256" key="10">
    <source>
        <dbReference type="PIRNR" id="PIRNR015601"/>
    </source>
</evidence>
<evidence type="ECO:0000256" key="5">
    <source>
        <dbReference type="ARBA" id="ARBA00022603"/>
    </source>
</evidence>
<dbReference type="InterPro" id="IPR046886">
    <property type="entry name" value="RsmE_MTase_dom"/>
</dbReference>
<dbReference type="InterPro" id="IPR006700">
    <property type="entry name" value="RsmE"/>
</dbReference>
<dbReference type="PANTHER" id="PTHR30027:SF3">
    <property type="entry name" value="16S RRNA (URACIL(1498)-N(3))-METHYLTRANSFERASE"/>
    <property type="match status" value="1"/>
</dbReference>
<comment type="caution">
    <text evidence="12">The sequence shown here is derived from an EMBL/GenBank/DDBJ whole genome shotgun (WGS) entry which is preliminary data.</text>
</comment>
<proteinExistence type="inferred from homology"/>
<dbReference type="GO" id="GO:0070475">
    <property type="term" value="P:rRNA base methylation"/>
    <property type="evidence" value="ECO:0007669"/>
    <property type="project" value="TreeGrafter"/>
</dbReference>
<dbReference type="Pfam" id="PF04452">
    <property type="entry name" value="Methyltrans_RNA"/>
    <property type="match status" value="1"/>
</dbReference>
<evidence type="ECO:0000313" key="12">
    <source>
        <dbReference type="EMBL" id="EKE29644.1"/>
    </source>
</evidence>
<dbReference type="EMBL" id="AMFJ01000131">
    <property type="protein sequence ID" value="EKE29644.1"/>
    <property type="molecule type" value="Genomic_DNA"/>
</dbReference>
<dbReference type="InterPro" id="IPR029028">
    <property type="entry name" value="Alpha/beta_knot_MTases"/>
</dbReference>
<evidence type="ECO:0000259" key="11">
    <source>
        <dbReference type="Pfam" id="PF04452"/>
    </source>
</evidence>
<evidence type="ECO:0000256" key="6">
    <source>
        <dbReference type="ARBA" id="ARBA00022679"/>
    </source>
</evidence>
<sequence length="232" mass="27758">MQRFYFDMPLDEEISIEDKDFFHQISHVLRSRLWDDVIIFNGDSYEYGYSIASINKKSITLNLKEKHLNEADPNIKIRLYQAIPNKFEKMDFILQKWVEVGISSFVFFKSERSSKLIISENKIARFQNIIKESLEQCSWNRFPTVTVMEKLDPGKLEWKSFVCDTRWERSADIRELHKQEINILVWPEGWFSESELEAFKKAWIESLNFWKRILRTETIWPALSFSIINGIK</sequence>
<keyword evidence="4 10" id="KW-0698">rRNA processing</keyword>
<dbReference type="GO" id="GO:0070042">
    <property type="term" value="F:rRNA (uridine-N3-)-methyltransferase activity"/>
    <property type="evidence" value="ECO:0007669"/>
    <property type="project" value="TreeGrafter"/>
</dbReference>
<dbReference type="Gene3D" id="3.40.1280.10">
    <property type="match status" value="1"/>
</dbReference>
<comment type="catalytic activity">
    <reaction evidence="9 10">
        <text>uridine(1498) in 16S rRNA + S-adenosyl-L-methionine = N(3)-methyluridine(1498) in 16S rRNA + S-adenosyl-L-homocysteine + H(+)</text>
        <dbReference type="Rhea" id="RHEA:42920"/>
        <dbReference type="Rhea" id="RHEA-COMP:10283"/>
        <dbReference type="Rhea" id="RHEA-COMP:10284"/>
        <dbReference type="ChEBI" id="CHEBI:15378"/>
        <dbReference type="ChEBI" id="CHEBI:57856"/>
        <dbReference type="ChEBI" id="CHEBI:59789"/>
        <dbReference type="ChEBI" id="CHEBI:65315"/>
        <dbReference type="ChEBI" id="CHEBI:74502"/>
        <dbReference type="EC" id="2.1.1.193"/>
    </reaction>
</comment>
<evidence type="ECO:0000256" key="4">
    <source>
        <dbReference type="ARBA" id="ARBA00022552"/>
    </source>
</evidence>
<keyword evidence="6 10" id="KW-0808">Transferase</keyword>
<keyword evidence="5 10" id="KW-0489">Methyltransferase</keyword>
<evidence type="ECO:0000256" key="3">
    <source>
        <dbReference type="ARBA" id="ARBA00022490"/>
    </source>
</evidence>
<dbReference type="Gene3D" id="2.40.240.20">
    <property type="entry name" value="Hypothetical PUA domain-like, domain 1"/>
    <property type="match status" value="1"/>
</dbReference>
<comment type="similarity">
    <text evidence="2 10">Belongs to the RNA methyltransferase RsmE family.</text>
</comment>
<dbReference type="InterPro" id="IPR029026">
    <property type="entry name" value="tRNA_m1G_MTases_N"/>
</dbReference>
<keyword evidence="3 10" id="KW-0963">Cytoplasm</keyword>
<reference evidence="12" key="1">
    <citation type="journal article" date="2012" name="Science">
        <title>Fermentation, hydrogen, and sulfur metabolism in multiple uncultivated bacterial phyla.</title>
        <authorList>
            <person name="Wrighton K.C."/>
            <person name="Thomas B.C."/>
            <person name="Sharon I."/>
            <person name="Miller C.S."/>
            <person name="Castelle C.J."/>
            <person name="VerBerkmoes N.C."/>
            <person name="Wilkins M.J."/>
            <person name="Hettich R.L."/>
            <person name="Lipton M.S."/>
            <person name="Williams K.H."/>
            <person name="Long P.E."/>
            <person name="Banfield J.F."/>
        </authorList>
    </citation>
    <scope>NUCLEOTIDE SEQUENCE [LARGE SCALE GENOMIC DNA]</scope>
</reference>
<dbReference type="PIRSF" id="PIRSF015601">
    <property type="entry name" value="MTase_slr0722"/>
    <property type="match status" value="1"/>
</dbReference>
<dbReference type="SUPFAM" id="SSF88697">
    <property type="entry name" value="PUA domain-like"/>
    <property type="match status" value="1"/>
</dbReference>
<evidence type="ECO:0000256" key="2">
    <source>
        <dbReference type="ARBA" id="ARBA00005528"/>
    </source>
</evidence>
<keyword evidence="7 10" id="KW-0949">S-adenosyl-L-methionine</keyword>
<organism evidence="12">
    <name type="scientific">uncultured bacterium</name>
    <name type="common">gcode 4</name>
    <dbReference type="NCBI Taxonomy" id="1234023"/>
    <lineage>
        <taxon>Bacteria</taxon>
        <taxon>environmental samples</taxon>
    </lineage>
</organism>
<dbReference type="GO" id="GO:0005737">
    <property type="term" value="C:cytoplasm"/>
    <property type="evidence" value="ECO:0007669"/>
    <property type="project" value="UniProtKB-SubCell"/>
</dbReference>
<feature type="domain" description="Ribosomal RNA small subunit methyltransferase E methyltransferase" evidence="11">
    <location>
        <begin position="74"/>
        <end position="218"/>
    </location>
</feature>
<accession>K2GGX6</accession>
<dbReference type="NCBIfam" id="TIGR00046">
    <property type="entry name" value="RsmE family RNA methyltransferase"/>
    <property type="match status" value="1"/>
</dbReference>
<dbReference type="SUPFAM" id="SSF75217">
    <property type="entry name" value="alpha/beta knot"/>
    <property type="match status" value="1"/>
</dbReference>
<dbReference type="AlphaFoldDB" id="K2GGX6"/>
<dbReference type="EC" id="2.1.1.193" evidence="10"/>
<evidence type="ECO:0000256" key="7">
    <source>
        <dbReference type="ARBA" id="ARBA00022691"/>
    </source>
</evidence>
<evidence type="ECO:0000256" key="9">
    <source>
        <dbReference type="ARBA" id="ARBA00047944"/>
    </source>
</evidence>